<feature type="compositionally biased region" description="Polar residues" evidence="1">
    <location>
        <begin position="7"/>
        <end position="21"/>
    </location>
</feature>
<keyword evidence="2" id="KW-1133">Transmembrane helix</keyword>
<proteinExistence type="predicted"/>
<organism evidence="3 4">
    <name type="scientific">Crucibulum laeve</name>
    <dbReference type="NCBI Taxonomy" id="68775"/>
    <lineage>
        <taxon>Eukaryota</taxon>
        <taxon>Fungi</taxon>
        <taxon>Dikarya</taxon>
        <taxon>Basidiomycota</taxon>
        <taxon>Agaricomycotina</taxon>
        <taxon>Agaricomycetes</taxon>
        <taxon>Agaricomycetidae</taxon>
        <taxon>Agaricales</taxon>
        <taxon>Agaricineae</taxon>
        <taxon>Nidulariaceae</taxon>
        <taxon>Crucibulum</taxon>
    </lineage>
</organism>
<sequence>MTRPHSESISLFSTRSPNGSILSEEIDSQLLSDSIAYDSPNSTEDSTSDSSSTPLTPWTLRMPSESHPKKHRGSHQRYNSTPHNTVNNSRSYAQHIERQQSRPRSRSGVHFPIRSEVERPQTMNYPSSESTEGSDKHGVNSRQKARTRRYANHGMYQIPISRDFFLIIALCFGIACSMICIVRPAFFGQLQEPLELI</sequence>
<dbReference type="OrthoDB" id="3068608at2759"/>
<keyword evidence="2" id="KW-0472">Membrane</keyword>
<protein>
    <submittedName>
        <fullName evidence="3">Uncharacterized protein</fullName>
    </submittedName>
</protein>
<feature type="compositionally biased region" description="Polar residues" evidence="1">
    <location>
        <begin position="76"/>
        <end position="92"/>
    </location>
</feature>
<dbReference type="EMBL" id="ML213592">
    <property type="protein sequence ID" value="TFK42713.1"/>
    <property type="molecule type" value="Genomic_DNA"/>
</dbReference>
<feature type="compositionally biased region" description="Polar residues" evidence="1">
    <location>
        <begin position="121"/>
        <end position="131"/>
    </location>
</feature>
<reference evidence="3 4" key="1">
    <citation type="journal article" date="2019" name="Nat. Ecol. Evol.">
        <title>Megaphylogeny resolves global patterns of mushroom evolution.</title>
        <authorList>
            <person name="Varga T."/>
            <person name="Krizsan K."/>
            <person name="Foldi C."/>
            <person name="Dima B."/>
            <person name="Sanchez-Garcia M."/>
            <person name="Sanchez-Ramirez S."/>
            <person name="Szollosi G.J."/>
            <person name="Szarkandi J.G."/>
            <person name="Papp V."/>
            <person name="Albert L."/>
            <person name="Andreopoulos W."/>
            <person name="Angelini C."/>
            <person name="Antonin V."/>
            <person name="Barry K.W."/>
            <person name="Bougher N.L."/>
            <person name="Buchanan P."/>
            <person name="Buyck B."/>
            <person name="Bense V."/>
            <person name="Catcheside P."/>
            <person name="Chovatia M."/>
            <person name="Cooper J."/>
            <person name="Damon W."/>
            <person name="Desjardin D."/>
            <person name="Finy P."/>
            <person name="Geml J."/>
            <person name="Haridas S."/>
            <person name="Hughes K."/>
            <person name="Justo A."/>
            <person name="Karasinski D."/>
            <person name="Kautmanova I."/>
            <person name="Kiss B."/>
            <person name="Kocsube S."/>
            <person name="Kotiranta H."/>
            <person name="LaButti K.M."/>
            <person name="Lechner B.E."/>
            <person name="Liimatainen K."/>
            <person name="Lipzen A."/>
            <person name="Lukacs Z."/>
            <person name="Mihaltcheva S."/>
            <person name="Morgado L.N."/>
            <person name="Niskanen T."/>
            <person name="Noordeloos M.E."/>
            <person name="Ohm R.A."/>
            <person name="Ortiz-Santana B."/>
            <person name="Ovrebo C."/>
            <person name="Racz N."/>
            <person name="Riley R."/>
            <person name="Savchenko A."/>
            <person name="Shiryaev A."/>
            <person name="Soop K."/>
            <person name="Spirin V."/>
            <person name="Szebenyi C."/>
            <person name="Tomsovsky M."/>
            <person name="Tulloss R.E."/>
            <person name="Uehling J."/>
            <person name="Grigoriev I.V."/>
            <person name="Vagvolgyi C."/>
            <person name="Papp T."/>
            <person name="Martin F.M."/>
            <person name="Miettinen O."/>
            <person name="Hibbett D.S."/>
            <person name="Nagy L.G."/>
        </authorList>
    </citation>
    <scope>NUCLEOTIDE SEQUENCE [LARGE SCALE GENOMIC DNA]</scope>
    <source>
        <strain evidence="3 4">CBS 166.37</strain>
    </source>
</reference>
<evidence type="ECO:0000313" key="3">
    <source>
        <dbReference type="EMBL" id="TFK42713.1"/>
    </source>
</evidence>
<keyword evidence="4" id="KW-1185">Reference proteome</keyword>
<dbReference type="AlphaFoldDB" id="A0A5C3MD79"/>
<accession>A0A5C3MD79</accession>
<evidence type="ECO:0000313" key="4">
    <source>
        <dbReference type="Proteomes" id="UP000308652"/>
    </source>
</evidence>
<keyword evidence="2" id="KW-0812">Transmembrane</keyword>
<name>A0A5C3MD79_9AGAR</name>
<feature type="region of interest" description="Disordered" evidence="1">
    <location>
        <begin position="1"/>
        <end position="147"/>
    </location>
</feature>
<feature type="compositionally biased region" description="Low complexity" evidence="1">
    <location>
        <begin position="38"/>
        <end position="59"/>
    </location>
</feature>
<evidence type="ECO:0000256" key="2">
    <source>
        <dbReference type="SAM" id="Phobius"/>
    </source>
</evidence>
<dbReference type="Proteomes" id="UP000308652">
    <property type="component" value="Unassembled WGS sequence"/>
</dbReference>
<gene>
    <name evidence="3" type="ORF">BDQ12DRAFT_676683</name>
</gene>
<feature type="transmembrane region" description="Helical" evidence="2">
    <location>
        <begin position="164"/>
        <end position="186"/>
    </location>
</feature>
<evidence type="ECO:0000256" key="1">
    <source>
        <dbReference type="SAM" id="MobiDB-lite"/>
    </source>
</evidence>